<evidence type="ECO:0000313" key="2">
    <source>
        <dbReference type="Proteomes" id="UP001159405"/>
    </source>
</evidence>
<evidence type="ECO:0000313" key="1">
    <source>
        <dbReference type="EMBL" id="CAH3109655.1"/>
    </source>
</evidence>
<feature type="non-terminal residue" evidence="1">
    <location>
        <position position="1"/>
    </location>
</feature>
<name>A0ABN8NHI8_9CNID</name>
<reference evidence="1 2" key="1">
    <citation type="submission" date="2022-05" db="EMBL/GenBank/DDBJ databases">
        <authorList>
            <consortium name="Genoscope - CEA"/>
            <person name="William W."/>
        </authorList>
    </citation>
    <scope>NUCLEOTIDE SEQUENCE [LARGE SCALE GENOMIC DNA]</scope>
</reference>
<dbReference type="EMBL" id="CALNXK010000022">
    <property type="protein sequence ID" value="CAH3109655.1"/>
    <property type="molecule type" value="Genomic_DNA"/>
</dbReference>
<accession>A0ABN8NHI8</accession>
<comment type="caution">
    <text evidence="1">The sequence shown here is derived from an EMBL/GenBank/DDBJ whole genome shotgun (WGS) entry which is preliminary data.</text>
</comment>
<dbReference type="Proteomes" id="UP001159405">
    <property type="component" value="Unassembled WGS sequence"/>
</dbReference>
<protein>
    <submittedName>
        <fullName evidence="1">Uncharacterized protein</fullName>
    </submittedName>
</protein>
<sequence length="77" mass="8794">PLLLLLLSHQIMTEMFGSKEDFGCPKYSSADSYIGILSAFNGEIQHSKLSRNNDSLEKTRQIKDRLIKIDTQLNFSF</sequence>
<gene>
    <name evidence="1" type="ORF">PLOB_00018774</name>
</gene>
<keyword evidence="2" id="KW-1185">Reference proteome</keyword>
<organism evidence="1 2">
    <name type="scientific">Porites lobata</name>
    <dbReference type="NCBI Taxonomy" id="104759"/>
    <lineage>
        <taxon>Eukaryota</taxon>
        <taxon>Metazoa</taxon>
        <taxon>Cnidaria</taxon>
        <taxon>Anthozoa</taxon>
        <taxon>Hexacorallia</taxon>
        <taxon>Scleractinia</taxon>
        <taxon>Fungiina</taxon>
        <taxon>Poritidae</taxon>
        <taxon>Porites</taxon>
    </lineage>
</organism>
<proteinExistence type="predicted"/>